<keyword evidence="1" id="KW-0472">Membrane</keyword>
<accession>A0ABV8QXP6</accession>
<gene>
    <name evidence="3" type="ORF">ACFOW9_03280</name>
</gene>
<evidence type="ECO:0000256" key="1">
    <source>
        <dbReference type="SAM" id="Phobius"/>
    </source>
</evidence>
<dbReference type="InterPro" id="IPR027381">
    <property type="entry name" value="LytR/CpsA/Psr_C"/>
</dbReference>
<dbReference type="Proteomes" id="UP001595773">
    <property type="component" value="Unassembled WGS sequence"/>
</dbReference>
<sequence length="166" mass="17005">MANSRYTAITGCFLGASAIVGCLLAVVTGVGINATAGKYLPAVPAACPTELLKPTALPEISLKVYNASTVDGLAADAAKSLQSRGIKILSLGNMAAPVSVKTATAVIIVAPQKNLAQAAALQALYPESVFLLDESDPATRLFLTKEDLGMSKSDAPAQTTLRCVDL</sequence>
<comment type="caution">
    <text evidence="3">The sequence shown here is derived from an EMBL/GenBank/DDBJ whole genome shotgun (WGS) entry which is preliminary data.</text>
</comment>
<feature type="domain" description="LytR/CpsA/Psr regulator C-terminal" evidence="2">
    <location>
        <begin position="60"/>
        <end position="129"/>
    </location>
</feature>
<feature type="transmembrane region" description="Helical" evidence="1">
    <location>
        <begin position="6"/>
        <end position="32"/>
    </location>
</feature>
<name>A0ABV8QXP6_9MICC</name>
<dbReference type="PROSITE" id="PS51257">
    <property type="entry name" value="PROKAR_LIPOPROTEIN"/>
    <property type="match status" value="1"/>
</dbReference>
<evidence type="ECO:0000259" key="2">
    <source>
        <dbReference type="Pfam" id="PF13399"/>
    </source>
</evidence>
<organism evidence="3 4">
    <name type="scientific">Arthrobacter cryoconiti</name>
    <dbReference type="NCBI Taxonomy" id="748907"/>
    <lineage>
        <taxon>Bacteria</taxon>
        <taxon>Bacillati</taxon>
        <taxon>Actinomycetota</taxon>
        <taxon>Actinomycetes</taxon>
        <taxon>Micrococcales</taxon>
        <taxon>Micrococcaceae</taxon>
        <taxon>Arthrobacter</taxon>
    </lineage>
</organism>
<dbReference type="RefSeq" id="WP_230067800.1">
    <property type="nucleotide sequence ID" value="NZ_BAABLL010000001.1"/>
</dbReference>
<dbReference type="Gene3D" id="3.30.70.2390">
    <property type="match status" value="1"/>
</dbReference>
<reference evidence="4" key="1">
    <citation type="journal article" date="2019" name="Int. J. Syst. Evol. Microbiol.">
        <title>The Global Catalogue of Microorganisms (GCM) 10K type strain sequencing project: providing services to taxonomists for standard genome sequencing and annotation.</title>
        <authorList>
            <consortium name="The Broad Institute Genomics Platform"/>
            <consortium name="The Broad Institute Genome Sequencing Center for Infectious Disease"/>
            <person name="Wu L."/>
            <person name="Ma J."/>
        </authorList>
    </citation>
    <scope>NUCLEOTIDE SEQUENCE [LARGE SCALE GENOMIC DNA]</scope>
    <source>
        <strain evidence="4">CGMCC 1.10698</strain>
    </source>
</reference>
<proteinExistence type="predicted"/>
<dbReference type="EMBL" id="JBHSCQ010000004">
    <property type="protein sequence ID" value="MFC4264618.1"/>
    <property type="molecule type" value="Genomic_DNA"/>
</dbReference>
<keyword evidence="1" id="KW-0812">Transmembrane</keyword>
<evidence type="ECO:0000313" key="3">
    <source>
        <dbReference type="EMBL" id="MFC4264618.1"/>
    </source>
</evidence>
<keyword evidence="4" id="KW-1185">Reference proteome</keyword>
<protein>
    <submittedName>
        <fullName evidence="3">LytR C-terminal domain-containing protein</fullName>
    </submittedName>
</protein>
<dbReference type="Pfam" id="PF13399">
    <property type="entry name" value="LytR_C"/>
    <property type="match status" value="1"/>
</dbReference>
<evidence type="ECO:0000313" key="4">
    <source>
        <dbReference type="Proteomes" id="UP001595773"/>
    </source>
</evidence>
<keyword evidence="1" id="KW-1133">Transmembrane helix</keyword>